<feature type="compositionally biased region" description="Basic and acidic residues" evidence="9">
    <location>
        <begin position="90"/>
        <end position="99"/>
    </location>
</feature>
<evidence type="ECO:0000259" key="10">
    <source>
        <dbReference type="PROSITE" id="PS50808"/>
    </source>
</evidence>
<dbReference type="EMBL" id="BGZK01000137">
    <property type="protein sequence ID" value="GBP22163.1"/>
    <property type="molecule type" value="Genomic_DNA"/>
</dbReference>
<organism evidence="11 12">
    <name type="scientific">Eumeta variegata</name>
    <name type="common">Bagworm moth</name>
    <name type="synonym">Eumeta japonica</name>
    <dbReference type="NCBI Taxonomy" id="151549"/>
    <lineage>
        <taxon>Eukaryota</taxon>
        <taxon>Metazoa</taxon>
        <taxon>Ecdysozoa</taxon>
        <taxon>Arthropoda</taxon>
        <taxon>Hexapoda</taxon>
        <taxon>Insecta</taxon>
        <taxon>Pterygota</taxon>
        <taxon>Neoptera</taxon>
        <taxon>Endopterygota</taxon>
        <taxon>Lepidoptera</taxon>
        <taxon>Glossata</taxon>
        <taxon>Ditrysia</taxon>
        <taxon>Tineoidea</taxon>
        <taxon>Psychidae</taxon>
        <taxon>Oiketicinae</taxon>
        <taxon>Eumeta</taxon>
    </lineage>
</organism>
<keyword evidence="2" id="KW-0479">Metal-binding</keyword>
<feature type="domain" description="BED-type" evidence="10">
    <location>
        <begin position="5"/>
        <end position="58"/>
    </location>
</feature>
<keyword evidence="12" id="KW-1185">Reference proteome</keyword>
<sequence>MSTGRKKDPLWQYFSELPGESDKKTLRVKCKYCNKNMVGLIARMKAHLTKCSDYKSKKKNFGLGASSTTMRNDSDSSDDDDGVEVVDGEPIAKKTREDSSASTSSYSPPNRKNIGGTMLDEVNVTVKSDMEKYLRGKVVFMALDSWSNIRNEPIVCVSVTSTEDDGKVYLIDTIDTADKSHTSEYLLTLAVDNIKKCQSFGCQVRSFVTDNAADMAKMRIELMELEDDEIGDVITYGCSAHLLNLFAKDIQKLEINSKVKKIMKYFKYHHFPGATYKEAGGKALKLPQGVRWNTLADCLESYVKNCHCLAKVCSDHRALLDLEIVRHVQDIELKENIEEYLKKLKKVSMGLDTVQRETCILSDCTHTWKDLLSLD</sequence>
<keyword evidence="6" id="KW-0804">Transcription</keyword>
<keyword evidence="5" id="KW-0805">Transcription regulation</keyword>
<dbReference type="InterPro" id="IPR003656">
    <property type="entry name" value="Znf_BED"/>
</dbReference>
<reference evidence="11 12" key="1">
    <citation type="journal article" date="2019" name="Commun. Biol.">
        <title>The bagworm genome reveals a unique fibroin gene that provides high tensile strength.</title>
        <authorList>
            <person name="Kono N."/>
            <person name="Nakamura H."/>
            <person name="Ohtoshi R."/>
            <person name="Tomita M."/>
            <person name="Numata K."/>
            <person name="Arakawa K."/>
        </authorList>
    </citation>
    <scope>NUCLEOTIDE SEQUENCE [LARGE SCALE GENOMIC DNA]</scope>
</reference>
<dbReference type="GO" id="GO:0003677">
    <property type="term" value="F:DNA binding"/>
    <property type="evidence" value="ECO:0007669"/>
    <property type="project" value="InterPro"/>
</dbReference>
<evidence type="ECO:0000256" key="7">
    <source>
        <dbReference type="ARBA" id="ARBA00023242"/>
    </source>
</evidence>
<comment type="subcellular location">
    <subcellularLocation>
        <location evidence="1">Nucleus</location>
    </subcellularLocation>
</comment>
<dbReference type="PROSITE" id="PS50808">
    <property type="entry name" value="ZF_BED"/>
    <property type="match status" value="1"/>
</dbReference>
<protein>
    <recommendedName>
        <fullName evidence="10">BED-type domain-containing protein</fullName>
    </recommendedName>
</protein>
<dbReference type="PANTHER" id="PTHR46481:SF10">
    <property type="entry name" value="ZINC FINGER BED DOMAIN-CONTAINING PROTEIN 39"/>
    <property type="match status" value="1"/>
</dbReference>
<keyword evidence="7" id="KW-0539">Nucleus</keyword>
<dbReference type="AlphaFoldDB" id="A0A4C1U6Y6"/>
<dbReference type="OrthoDB" id="4951847at2759"/>
<evidence type="ECO:0000256" key="1">
    <source>
        <dbReference type="ARBA" id="ARBA00004123"/>
    </source>
</evidence>
<dbReference type="Pfam" id="PF02892">
    <property type="entry name" value="zf-BED"/>
    <property type="match status" value="1"/>
</dbReference>
<evidence type="ECO:0000256" key="9">
    <source>
        <dbReference type="SAM" id="MobiDB-lite"/>
    </source>
</evidence>
<keyword evidence="4" id="KW-0862">Zinc</keyword>
<dbReference type="STRING" id="151549.A0A4C1U6Y6"/>
<evidence type="ECO:0000256" key="2">
    <source>
        <dbReference type="ARBA" id="ARBA00022723"/>
    </source>
</evidence>
<feature type="region of interest" description="Disordered" evidence="9">
    <location>
        <begin position="62"/>
        <end position="114"/>
    </location>
</feature>
<evidence type="ECO:0000256" key="4">
    <source>
        <dbReference type="ARBA" id="ARBA00022833"/>
    </source>
</evidence>
<dbReference type="InterPro" id="IPR007021">
    <property type="entry name" value="DUF659"/>
</dbReference>
<gene>
    <name evidence="11" type="ORF">EVAR_10673_1</name>
</gene>
<evidence type="ECO:0000313" key="11">
    <source>
        <dbReference type="EMBL" id="GBP22163.1"/>
    </source>
</evidence>
<dbReference type="GO" id="GO:0008270">
    <property type="term" value="F:zinc ion binding"/>
    <property type="evidence" value="ECO:0007669"/>
    <property type="project" value="UniProtKB-KW"/>
</dbReference>
<dbReference type="Pfam" id="PF04937">
    <property type="entry name" value="DUF659"/>
    <property type="match status" value="1"/>
</dbReference>
<evidence type="ECO:0000256" key="3">
    <source>
        <dbReference type="ARBA" id="ARBA00022771"/>
    </source>
</evidence>
<dbReference type="InterPro" id="IPR052035">
    <property type="entry name" value="ZnF_BED_domain_contain"/>
</dbReference>
<dbReference type="SUPFAM" id="SSF53098">
    <property type="entry name" value="Ribonuclease H-like"/>
    <property type="match status" value="1"/>
</dbReference>
<accession>A0A4C1U6Y6</accession>
<dbReference type="Proteomes" id="UP000299102">
    <property type="component" value="Unassembled WGS sequence"/>
</dbReference>
<keyword evidence="3 8" id="KW-0863">Zinc-finger</keyword>
<dbReference type="InterPro" id="IPR012337">
    <property type="entry name" value="RNaseH-like_sf"/>
</dbReference>
<evidence type="ECO:0000256" key="6">
    <source>
        <dbReference type="ARBA" id="ARBA00023163"/>
    </source>
</evidence>
<evidence type="ECO:0000313" key="12">
    <source>
        <dbReference type="Proteomes" id="UP000299102"/>
    </source>
</evidence>
<dbReference type="PANTHER" id="PTHR46481">
    <property type="entry name" value="ZINC FINGER BED DOMAIN-CONTAINING PROTEIN 4"/>
    <property type="match status" value="1"/>
</dbReference>
<dbReference type="GO" id="GO:0005634">
    <property type="term" value="C:nucleus"/>
    <property type="evidence" value="ECO:0007669"/>
    <property type="project" value="UniProtKB-SubCell"/>
</dbReference>
<proteinExistence type="predicted"/>
<name>A0A4C1U6Y6_EUMVA</name>
<feature type="compositionally biased region" description="Acidic residues" evidence="9">
    <location>
        <begin position="75"/>
        <end position="87"/>
    </location>
</feature>
<evidence type="ECO:0000256" key="5">
    <source>
        <dbReference type="ARBA" id="ARBA00023015"/>
    </source>
</evidence>
<comment type="caution">
    <text evidence="11">The sequence shown here is derived from an EMBL/GenBank/DDBJ whole genome shotgun (WGS) entry which is preliminary data.</text>
</comment>
<evidence type="ECO:0000256" key="8">
    <source>
        <dbReference type="PROSITE-ProRule" id="PRU00027"/>
    </source>
</evidence>